<feature type="region of interest" description="Disordered" evidence="1">
    <location>
        <begin position="76"/>
        <end position="99"/>
    </location>
</feature>
<gene>
    <name evidence="2" type="ORF">C8F04DRAFT_1233361</name>
</gene>
<feature type="region of interest" description="Disordered" evidence="1">
    <location>
        <begin position="1"/>
        <end position="52"/>
    </location>
</feature>
<evidence type="ECO:0000313" key="2">
    <source>
        <dbReference type="EMBL" id="KAJ7036064.1"/>
    </source>
</evidence>
<accession>A0AAD6SXV2</accession>
<feature type="compositionally biased region" description="Polar residues" evidence="1">
    <location>
        <begin position="1"/>
        <end position="17"/>
    </location>
</feature>
<dbReference type="Proteomes" id="UP001218188">
    <property type="component" value="Unassembled WGS sequence"/>
</dbReference>
<sequence>MPSAVHQTNKPALSPRQNVHDPGRRAGSLKTHVSAAGRCGTKGHSPSQNPGGIHLAPNVLDASKVLVEAAGGAVGQRRRKVRRPTVRQGGGGGSGERAGVTRDRFSQRQMMRRKPARAATCTGGGLIQRRKFDATVQANSGGEVNSANLKCAGKEELSGRGGKLKLNSIRPKALTKVSAKIPGEDVGGPTHLSGFKLAYISPACKDHEANAGVKL</sequence>
<feature type="compositionally biased region" description="Basic residues" evidence="1">
    <location>
        <begin position="76"/>
        <end position="85"/>
    </location>
</feature>
<organism evidence="2 3">
    <name type="scientific">Mycena alexandri</name>
    <dbReference type="NCBI Taxonomy" id="1745969"/>
    <lineage>
        <taxon>Eukaryota</taxon>
        <taxon>Fungi</taxon>
        <taxon>Dikarya</taxon>
        <taxon>Basidiomycota</taxon>
        <taxon>Agaricomycotina</taxon>
        <taxon>Agaricomycetes</taxon>
        <taxon>Agaricomycetidae</taxon>
        <taxon>Agaricales</taxon>
        <taxon>Marasmiineae</taxon>
        <taxon>Mycenaceae</taxon>
        <taxon>Mycena</taxon>
    </lineage>
</organism>
<comment type="caution">
    <text evidence="2">The sequence shown here is derived from an EMBL/GenBank/DDBJ whole genome shotgun (WGS) entry which is preliminary data.</text>
</comment>
<proteinExistence type="predicted"/>
<dbReference type="EMBL" id="JARJCM010000046">
    <property type="protein sequence ID" value="KAJ7036064.1"/>
    <property type="molecule type" value="Genomic_DNA"/>
</dbReference>
<protein>
    <submittedName>
        <fullName evidence="2">Uncharacterized protein</fullName>
    </submittedName>
</protein>
<name>A0AAD6SXV2_9AGAR</name>
<reference evidence="2" key="1">
    <citation type="submission" date="2023-03" db="EMBL/GenBank/DDBJ databases">
        <title>Massive genome expansion in bonnet fungi (Mycena s.s.) driven by repeated elements and novel gene families across ecological guilds.</title>
        <authorList>
            <consortium name="Lawrence Berkeley National Laboratory"/>
            <person name="Harder C.B."/>
            <person name="Miyauchi S."/>
            <person name="Viragh M."/>
            <person name="Kuo A."/>
            <person name="Thoen E."/>
            <person name="Andreopoulos B."/>
            <person name="Lu D."/>
            <person name="Skrede I."/>
            <person name="Drula E."/>
            <person name="Henrissat B."/>
            <person name="Morin E."/>
            <person name="Kohler A."/>
            <person name="Barry K."/>
            <person name="LaButti K."/>
            <person name="Morin E."/>
            <person name="Salamov A."/>
            <person name="Lipzen A."/>
            <person name="Mereny Z."/>
            <person name="Hegedus B."/>
            <person name="Baldrian P."/>
            <person name="Stursova M."/>
            <person name="Weitz H."/>
            <person name="Taylor A."/>
            <person name="Grigoriev I.V."/>
            <person name="Nagy L.G."/>
            <person name="Martin F."/>
            <person name="Kauserud H."/>
        </authorList>
    </citation>
    <scope>NUCLEOTIDE SEQUENCE</scope>
    <source>
        <strain evidence="2">CBHHK200</strain>
    </source>
</reference>
<evidence type="ECO:0000256" key="1">
    <source>
        <dbReference type="SAM" id="MobiDB-lite"/>
    </source>
</evidence>
<evidence type="ECO:0000313" key="3">
    <source>
        <dbReference type="Proteomes" id="UP001218188"/>
    </source>
</evidence>
<dbReference type="AlphaFoldDB" id="A0AAD6SXV2"/>
<keyword evidence="3" id="KW-1185">Reference proteome</keyword>